<sequence length="63" mass="6688">HKQAADTSAGPWPQRNGRTAPTLAAAVALAASLHSISSVVNLTCGHQPFQYEAIFSLFSHSRL</sequence>
<reference evidence="1" key="1">
    <citation type="journal article" date="2019" name="Sci. Rep.">
        <title>Draft genome of Tanacetum cinerariifolium, the natural source of mosquito coil.</title>
        <authorList>
            <person name="Yamashiro T."/>
            <person name="Shiraishi A."/>
            <person name="Satake H."/>
            <person name="Nakayama K."/>
        </authorList>
    </citation>
    <scope>NUCLEOTIDE SEQUENCE</scope>
</reference>
<feature type="non-terminal residue" evidence="1">
    <location>
        <position position="63"/>
    </location>
</feature>
<gene>
    <name evidence="1" type="ORF">Tci_932138</name>
</gene>
<evidence type="ECO:0000313" key="1">
    <source>
        <dbReference type="EMBL" id="GFD60169.1"/>
    </source>
</evidence>
<dbReference type="AlphaFoldDB" id="A0A699XK42"/>
<organism evidence="1">
    <name type="scientific">Tanacetum cinerariifolium</name>
    <name type="common">Dalmatian daisy</name>
    <name type="synonym">Chrysanthemum cinerariifolium</name>
    <dbReference type="NCBI Taxonomy" id="118510"/>
    <lineage>
        <taxon>Eukaryota</taxon>
        <taxon>Viridiplantae</taxon>
        <taxon>Streptophyta</taxon>
        <taxon>Embryophyta</taxon>
        <taxon>Tracheophyta</taxon>
        <taxon>Spermatophyta</taxon>
        <taxon>Magnoliopsida</taxon>
        <taxon>eudicotyledons</taxon>
        <taxon>Gunneridae</taxon>
        <taxon>Pentapetalae</taxon>
        <taxon>asterids</taxon>
        <taxon>campanulids</taxon>
        <taxon>Asterales</taxon>
        <taxon>Asteraceae</taxon>
        <taxon>Asteroideae</taxon>
        <taxon>Anthemideae</taxon>
        <taxon>Anthemidinae</taxon>
        <taxon>Tanacetum</taxon>
    </lineage>
</organism>
<dbReference type="EMBL" id="BKCJ011874411">
    <property type="protein sequence ID" value="GFD60169.1"/>
    <property type="molecule type" value="Genomic_DNA"/>
</dbReference>
<protein>
    <submittedName>
        <fullName evidence="1">Uncharacterized protein</fullName>
    </submittedName>
</protein>
<accession>A0A699XK42</accession>
<comment type="caution">
    <text evidence="1">The sequence shown here is derived from an EMBL/GenBank/DDBJ whole genome shotgun (WGS) entry which is preliminary data.</text>
</comment>
<feature type="non-terminal residue" evidence="1">
    <location>
        <position position="1"/>
    </location>
</feature>
<proteinExistence type="predicted"/>
<name>A0A699XK42_TANCI</name>